<feature type="transmembrane region" description="Helical" evidence="1">
    <location>
        <begin position="39"/>
        <end position="59"/>
    </location>
</feature>
<feature type="transmembrane region" description="Helical" evidence="1">
    <location>
        <begin position="6"/>
        <end position="27"/>
    </location>
</feature>
<evidence type="ECO:0000256" key="1">
    <source>
        <dbReference type="SAM" id="Phobius"/>
    </source>
</evidence>
<dbReference type="InterPro" id="IPR033458">
    <property type="entry name" value="DUF5134"/>
</dbReference>
<protein>
    <submittedName>
        <fullName evidence="2">DUF5134 domain-containing protein</fullName>
    </submittedName>
</protein>
<dbReference type="RefSeq" id="WP_230732912.1">
    <property type="nucleotide sequence ID" value="NZ_JAJNDB010000001.1"/>
</dbReference>
<feature type="transmembrane region" description="Helical" evidence="1">
    <location>
        <begin position="65"/>
        <end position="85"/>
    </location>
</feature>
<sequence>MVDGWFGMTVVTVFVLTTALCAVSLATHGPRRGRRVAAAEANHVVMGVAMILMATPATAGLVPPVAGAVLFGAAGVGWLVTLVAARVRSEPLGSAVGLDRCTAHPAHLLLVDAAMLVMYLAMVPAAAPSAAPSMAGMPGMDMPGMDMSSGPGGEHAGHATTSPTLLIAAAVLALYLVVHAVATIAVVVRRSHGGAPEAADAPAVGTPEPSEGGGVAVAAPAVPRAVAVLAHGPVQLIGQAGMSLAMAAMLFLI</sequence>
<keyword evidence="1" id="KW-1133">Transmembrane helix</keyword>
<keyword evidence="1" id="KW-0472">Membrane</keyword>
<proteinExistence type="predicted"/>
<dbReference type="EMBL" id="JAJNDB010000001">
    <property type="protein sequence ID" value="MCD2192194.1"/>
    <property type="molecule type" value="Genomic_DNA"/>
</dbReference>
<accession>A0ABS8P1T8</accession>
<evidence type="ECO:0000313" key="2">
    <source>
        <dbReference type="EMBL" id="MCD2192194.1"/>
    </source>
</evidence>
<reference evidence="2 3" key="1">
    <citation type="submission" date="2021-11" db="EMBL/GenBank/DDBJ databases">
        <title>Draft genome sequence of Actinomycetospora sp. SF1 isolated from the rhizosphere soil.</title>
        <authorList>
            <person name="Duangmal K."/>
            <person name="Chantavorakit T."/>
        </authorList>
    </citation>
    <scope>NUCLEOTIDE SEQUENCE [LARGE SCALE GENOMIC DNA]</scope>
    <source>
        <strain evidence="2 3">TBRC 5722</strain>
    </source>
</reference>
<evidence type="ECO:0000313" key="3">
    <source>
        <dbReference type="Proteomes" id="UP001199469"/>
    </source>
</evidence>
<gene>
    <name evidence="2" type="ORF">LQ327_02140</name>
</gene>
<name>A0ABS8P1T8_9PSEU</name>
<comment type="caution">
    <text evidence="2">The sequence shown here is derived from an EMBL/GenBank/DDBJ whole genome shotgun (WGS) entry which is preliminary data.</text>
</comment>
<organism evidence="2 3">
    <name type="scientific">Actinomycetospora endophytica</name>
    <dbReference type="NCBI Taxonomy" id="2291215"/>
    <lineage>
        <taxon>Bacteria</taxon>
        <taxon>Bacillati</taxon>
        <taxon>Actinomycetota</taxon>
        <taxon>Actinomycetes</taxon>
        <taxon>Pseudonocardiales</taxon>
        <taxon>Pseudonocardiaceae</taxon>
        <taxon>Actinomycetospora</taxon>
    </lineage>
</organism>
<keyword evidence="3" id="KW-1185">Reference proteome</keyword>
<feature type="transmembrane region" description="Helical" evidence="1">
    <location>
        <begin position="165"/>
        <end position="188"/>
    </location>
</feature>
<keyword evidence="1" id="KW-0812">Transmembrane</keyword>
<dbReference type="Pfam" id="PF17197">
    <property type="entry name" value="DUF5134"/>
    <property type="match status" value="1"/>
</dbReference>
<feature type="transmembrane region" description="Helical" evidence="1">
    <location>
        <begin position="106"/>
        <end position="127"/>
    </location>
</feature>
<dbReference type="Proteomes" id="UP001199469">
    <property type="component" value="Unassembled WGS sequence"/>
</dbReference>